<dbReference type="Proteomes" id="UP001321700">
    <property type="component" value="Unassembled WGS sequence"/>
</dbReference>
<keyword evidence="1" id="KW-1133">Transmembrane helix</keyword>
<dbReference type="RefSeq" id="WP_313874771.1">
    <property type="nucleotide sequence ID" value="NZ_JAVBIK010000001.1"/>
</dbReference>
<evidence type="ECO:0000313" key="3">
    <source>
        <dbReference type="Proteomes" id="UP001321700"/>
    </source>
</evidence>
<keyword evidence="1" id="KW-0812">Transmembrane</keyword>
<comment type="caution">
    <text evidence="2">The sequence shown here is derived from an EMBL/GenBank/DDBJ whole genome shotgun (WGS) entry which is preliminary data.</text>
</comment>
<proteinExistence type="predicted"/>
<name>A0ABU3KMY5_9BURK</name>
<keyword evidence="3" id="KW-1185">Reference proteome</keyword>
<feature type="transmembrane region" description="Helical" evidence="1">
    <location>
        <begin position="12"/>
        <end position="35"/>
    </location>
</feature>
<reference evidence="2 3" key="1">
    <citation type="submission" date="2023-08" db="EMBL/GenBank/DDBJ databases">
        <title>Rhodoferax potami sp. nov. and Rhodoferax mekongensis sp. nov., isolated from the Mekong River in Thailand.</title>
        <authorList>
            <person name="Kitikhun S."/>
            <person name="Charoenyingcharoen P."/>
            <person name="Siriarchawattana P."/>
            <person name="Likhitrattanapisal S."/>
            <person name="Nilsakha T."/>
            <person name="Chanpet A."/>
            <person name="Rattanawaree P."/>
            <person name="Ingsriswang S."/>
        </authorList>
    </citation>
    <scope>NUCLEOTIDE SEQUENCE [LARGE SCALE GENOMIC DNA]</scope>
    <source>
        <strain evidence="2 3">TBRC 17660</strain>
    </source>
</reference>
<keyword evidence="1" id="KW-0472">Membrane</keyword>
<dbReference type="EMBL" id="JAVBIK010000001">
    <property type="protein sequence ID" value="MDT7519065.1"/>
    <property type="molecule type" value="Genomic_DNA"/>
</dbReference>
<sequence length="102" mass="11537">MPLLSIQQSRFAYFADFGVYGVCVAALAAFLGLAAPHALQWQLVAWALGGLGGWTLIEYGLHRFVLHRLPPFQAMHELHRQRGHTHHYGLSTSLWDHVFRTT</sequence>
<organism evidence="2 3">
    <name type="scientific">Rhodoferax potami</name>
    <dbReference type="NCBI Taxonomy" id="3068338"/>
    <lineage>
        <taxon>Bacteria</taxon>
        <taxon>Pseudomonadati</taxon>
        <taxon>Pseudomonadota</taxon>
        <taxon>Betaproteobacteria</taxon>
        <taxon>Burkholderiales</taxon>
        <taxon>Comamonadaceae</taxon>
        <taxon>Rhodoferax</taxon>
    </lineage>
</organism>
<feature type="transmembrane region" description="Helical" evidence="1">
    <location>
        <begin position="41"/>
        <end position="61"/>
    </location>
</feature>
<evidence type="ECO:0000313" key="2">
    <source>
        <dbReference type="EMBL" id="MDT7519065.1"/>
    </source>
</evidence>
<evidence type="ECO:0008006" key="4">
    <source>
        <dbReference type="Google" id="ProtNLM"/>
    </source>
</evidence>
<gene>
    <name evidence="2" type="ORF">RAE19_10130</name>
</gene>
<protein>
    <recommendedName>
        <fullName evidence="4">Fatty acid hydroxylase domain-containing protein</fullName>
    </recommendedName>
</protein>
<accession>A0ABU3KMY5</accession>
<evidence type="ECO:0000256" key="1">
    <source>
        <dbReference type="SAM" id="Phobius"/>
    </source>
</evidence>